<feature type="region of interest" description="Disordered" evidence="1">
    <location>
        <begin position="58"/>
        <end position="78"/>
    </location>
</feature>
<accession>A0A6L3T370</accession>
<name>A0A6L3T370_9HYPH</name>
<organism evidence="2 3">
    <name type="scientific">Methylobacterium soli</name>
    <dbReference type="NCBI Taxonomy" id="553447"/>
    <lineage>
        <taxon>Bacteria</taxon>
        <taxon>Pseudomonadati</taxon>
        <taxon>Pseudomonadota</taxon>
        <taxon>Alphaproteobacteria</taxon>
        <taxon>Hyphomicrobiales</taxon>
        <taxon>Methylobacteriaceae</taxon>
        <taxon>Methylobacterium</taxon>
    </lineage>
</organism>
<proteinExistence type="predicted"/>
<dbReference type="Proteomes" id="UP000474159">
    <property type="component" value="Unassembled WGS sequence"/>
</dbReference>
<dbReference type="EMBL" id="VZZK01000019">
    <property type="protein sequence ID" value="KAB1077588.1"/>
    <property type="molecule type" value="Genomic_DNA"/>
</dbReference>
<dbReference type="RefSeq" id="WP_151001541.1">
    <property type="nucleotide sequence ID" value="NZ_BPQY01000022.1"/>
</dbReference>
<dbReference type="OrthoDB" id="8001636at2"/>
<keyword evidence="3" id="KW-1185">Reference proteome</keyword>
<reference evidence="2 3" key="1">
    <citation type="submission" date="2019-09" db="EMBL/GenBank/DDBJ databases">
        <title>YIM 48816 draft genome.</title>
        <authorList>
            <person name="Jiang L."/>
        </authorList>
    </citation>
    <scope>NUCLEOTIDE SEQUENCE [LARGE SCALE GENOMIC DNA]</scope>
    <source>
        <strain evidence="2 3">YIM 48816</strain>
    </source>
</reference>
<evidence type="ECO:0000313" key="3">
    <source>
        <dbReference type="Proteomes" id="UP000474159"/>
    </source>
</evidence>
<gene>
    <name evidence="2" type="ORF">F6X53_17800</name>
</gene>
<evidence type="ECO:0000313" key="2">
    <source>
        <dbReference type="EMBL" id="KAB1077588.1"/>
    </source>
</evidence>
<evidence type="ECO:0000256" key="1">
    <source>
        <dbReference type="SAM" id="MobiDB-lite"/>
    </source>
</evidence>
<feature type="compositionally biased region" description="Basic and acidic residues" evidence="1">
    <location>
        <begin position="64"/>
        <end position="78"/>
    </location>
</feature>
<comment type="caution">
    <text evidence="2">The sequence shown here is derived from an EMBL/GenBank/DDBJ whole genome shotgun (WGS) entry which is preliminary data.</text>
</comment>
<dbReference type="AlphaFoldDB" id="A0A6L3T370"/>
<sequence length="78" mass="8506">MNGWMVRVTVPGEPPSVRFFAVAEGEPKRALFLVNTAINGSPPRDRIETVKELSSATLEGMGLKSDEVRDVTSNPPDH</sequence>
<protein>
    <submittedName>
        <fullName evidence="2">Uncharacterized protein</fullName>
    </submittedName>
</protein>